<dbReference type="GeneID" id="108735038"/>
<feature type="chain" id="PRO_5010730930" evidence="9">
    <location>
        <begin position="24"/>
        <end position="168"/>
    </location>
</feature>
<dbReference type="Proteomes" id="UP000192223">
    <property type="component" value="Unplaced"/>
</dbReference>
<evidence type="ECO:0000256" key="2">
    <source>
        <dbReference type="ARBA" id="ARBA00022622"/>
    </source>
</evidence>
<keyword evidence="10" id="KW-1185">Reference proteome</keyword>
<keyword evidence="5" id="KW-1133">Transmembrane helix</keyword>
<dbReference type="GO" id="GO:0032222">
    <property type="term" value="P:regulation of synaptic transmission, cholinergic"/>
    <property type="evidence" value="ECO:0007669"/>
    <property type="project" value="InterPro"/>
</dbReference>
<evidence type="ECO:0000256" key="5">
    <source>
        <dbReference type="ARBA" id="ARBA00022989"/>
    </source>
</evidence>
<dbReference type="OrthoDB" id="6582325at2759"/>
<dbReference type="GO" id="GO:0030431">
    <property type="term" value="P:sleep"/>
    <property type="evidence" value="ECO:0007669"/>
    <property type="project" value="InterPro"/>
</dbReference>
<evidence type="ECO:0000256" key="1">
    <source>
        <dbReference type="ARBA" id="ARBA00004589"/>
    </source>
</evidence>
<keyword evidence="8" id="KW-0449">Lipoprotein</keyword>
<keyword evidence="2" id="KW-0336">GPI-anchor</keyword>
<dbReference type="GO" id="GO:0098552">
    <property type="term" value="C:side of membrane"/>
    <property type="evidence" value="ECO:0007669"/>
    <property type="project" value="UniProtKB-KW"/>
</dbReference>
<evidence type="ECO:0000256" key="3">
    <source>
        <dbReference type="ARBA" id="ARBA00022692"/>
    </source>
</evidence>
<proteinExistence type="predicted"/>
<evidence type="ECO:0000256" key="4">
    <source>
        <dbReference type="ARBA" id="ARBA00022729"/>
    </source>
</evidence>
<keyword evidence="3" id="KW-0812">Transmembrane</keyword>
<gene>
    <name evidence="11" type="primary">LOC108735038</name>
</gene>
<feature type="signal peptide" evidence="9">
    <location>
        <begin position="1"/>
        <end position="23"/>
    </location>
</feature>
<name>A0A1W4WPE1_AGRPL</name>
<dbReference type="SUPFAM" id="SSF57302">
    <property type="entry name" value="Snake toxin-like"/>
    <property type="match status" value="1"/>
</dbReference>
<evidence type="ECO:0000313" key="10">
    <source>
        <dbReference type="Proteomes" id="UP000192223"/>
    </source>
</evidence>
<keyword evidence="4 9" id="KW-0732">Signal</keyword>
<protein>
    <submittedName>
        <fullName evidence="11">Uncharacterized protein LOC108735038</fullName>
    </submittedName>
</protein>
<dbReference type="RefSeq" id="XP_018322332.1">
    <property type="nucleotide sequence ID" value="XM_018466830.2"/>
</dbReference>
<sequence>MIRKSDLIVFVFFGAIIIQEGSSLRCYSCSSKQNANCIDPARHRMPPTFCNETALHSIKLLAHKSVSRKIAEVYDIDLKHGRIEGPYDCVKQITKEIENGEEVVLRGCQVSITENPKFCNKIETVGGKTITHCSTCNTDDCNLAPTNLPLKWLTLVALVSFLTITNFY</sequence>
<dbReference type="PANTHER" id="PTHR33562">
    <property type="entry name" value="ATILLA, ISOFORM B-RELATED-RELATED"/>
    <property type="match status" value="1"/>
</dbReference>
<accession>A0A1W4WPE1</accession>
<keyword evidence="6" id="KW-0472">Membrane</keyword>
<evidence type="ECO:0000256" key="7">
    <source>
        <dbReference type="ARBA" id="ARBA00023180"/>
    </source>
</evidence>
<evidence type="ECO:0000256" key="8">
    <source>
        <dbReference type="ARBA" id="ARBA00023288"/>
    </source>
</evidence>
<organism evidence="10 11">
    <name type="scientific">Agrilus planipennis</name>
    <name type="common">Emerald ash borer</name>
    <name type="synonym">Agrilus marcopoli</name>
    <dbReference type="NCBI Taxonomy" id="224129"/>
    <lineage>
        <taxon>Eukaryota</taxon>
        <taxon>Metazoa</taxon>
        <taxon>Ecdysozoa</taxon>
        <taxon>Arthropoda</taxon>
        <taxon>Hexapoda</taxon>
        <taxon>Insecta</taxon>
        <taxon>Pterygota</taxon>
        <taxon>Neoptera</taxon>
        <taxon>Endopterygota</taxon>
        <taxon>Coleoptera</taxon>
        <taxon>Polyphaga</taxon>
        <taxon>Elateriformia</taxon>
        <taxon>Buprestoidea</taxon>
        <taxon>Buprestidae</taxon>
        <taxon>Agrilinae</taxon>
        <taxon>Agrilus</taxon>
    </lineage>
</organism>
<evidence type="ECO:0000313" key="11">
    <source>
        <dbReference type="RefSeq" id="XP_018322332.1"/>
    </source>
</evidence>
<dbReference type="InterPro" id="IPR045860">
    <property type="entry name" value="Snake_toxin-like_sf"/>
</dbReference>
<dbReference type="InterPro" id="IPR031424">
    <property type="entry name" value="QVR-like"/>
</dbReference>
<dbReference type="InParanoid" id="A0A1W4WPE1"/>
<evidence type="ECO:0000256" key="9">
    <source>
        <dbReference type="SAM" id="SignalP"/>
    </source>
</evidence>
<evidence type="ECO:0000256" key="6">
    <source>
        <dbReference type="ARBA" id="ARBA00023136"/>
    </source>
</evidence>
<dbReference type="KEGG" id="apln:108735038"/>
<dbReference type="InterPro" id="IPR050975">
    <property type="entry name" value="Sleep_regulator"/>
</dbReference>
<dbReference type="AlphaFoldDB" id="A0A1W4WPE1"/>
<reference evidence="11" key="1">
    <citation type="submission" date="2025-08" db="UniProtKB">
        <authorList>
            <consortium name="RefSeq"/>
        </authorList>
    </citation>
    <scope>IDENTIFICATION</scope>
    <source>
        <tissue evidence="11">Entire body</tissue>
    </source>
</reference>
<dbReference type="Pfam" id="PF17064">
    <property type="entry name" value="QVR"/>
    <property type="match status" value="1"/>
</dbReference>
<keyword evidence="7" id="KW-0325">Glycoprotein</keyword>
<comment type="subcellular location">
    <subcellularLocation>
        <location evidence="1">Membrane</location>
        <topology evidence="1">Lipid-anchor</topology>
        <topology evidence="1">GPI-anchor</topology>
    </subcellularLocation>
</comment>